<keyword evidence="3" id="KW-1185">Reference proteome</keyword>
<name>A0A371CHE9_9APHY</name>
<organism evidence="2 3">
    <name type="scientific">Lentinus brumalis</name>
    <dbReference type="NCBI Taxonomy" id="2498619"/>
    <lineage>
        <taxon>Eukaryota</taxon>
        <taxon>Fungi</taxon>
        <taxon>Dikarya</taxon>
        <taxon>Basidiomycota</taxon>
        <taxon>Agaricomycotina</taxon>
        <taxon>Agaricomycetes</taxon>
        <taxon>Polyporales</taxon>
        <taxon>Polyporaceae</taxon>
        <taxon>Lentinus</taxon>
    </lineage>
</organism>
<evidence type="ECO:0000256" key="1">
    <source>
        <dbReference type="SAM" id="MobiDB-lite"/>
    </source>
</evidence>
<feature type="compositionally biased region" description="Low complexity" evidence="1">
    <location>
        <begin position="545"/>
        <end position="602"/>
    </location>
</feature>
<accession>A0A371CHE9</accession>
<dbReference type="STRING" id="139420.A0A371CHE9"/>
<protein>
    <submittedName>
        <fullName evidence="2">Uncharacterized protein</fullName>
    </submittedName>
</protein>
<dbReference type="Proteomes" id="UP000256964">
    <property type="component" value="Unassembled WGS sequence"/>
</dbReference>
<dbReference type="OrthoDB" id="2732771at2759"/>
<feature type="region of interest" description="Disordered" evidence="1">
    <location>
        <begin position="412"/>
        <end position="449"/>
    </location>
</feature>
<dbReference type="EMBL" id="KZ857668">
    <property type="protein sequence ID" value="RDX39709.1"/>
    <property type="molecule type" value="Genomic_DNA"/>
</dbReference>
<reference evidence="2 3" key="1">
    <citation type="journal article" date="2018" name="Biotechnol. Biofuels">
        <title>Integrative visual omics of the white-rot fungus Polyporus brumalis exposes the biotechnological potential of its oxidative enzymes for delignifying raw plant biomass.</title>
        <authorList>
            <person name="Miyauchi S."/>
            <person name="Rancon A."/>
            <person name="Drula E."/>
            <person name="Hage H."/>
            <person name="Chaduli D."/>
            <person name="Favel A."/>
            <person name="Grisel S."/>
            <person name="Henrissat B."/>
            <person name="Herpoel-Gimbert I."/>
            <person name="Ruiz-Duenas F.J."/>
            <person name="Chevret D."/>
            <person name="Hainaut M."/>
            <person name="Lin J."/>
            <person name="Wang M."/>
            <person name="Pangilinan J."/>
            <person name="Lipzen A."/>
            <person name="Lesage-Meessen L."/>
            <person name="Navarro D."/>
            <person name="Riley R."/>
            <person name="Grigoriev I.V."/>
            <person name="Zhou S."/>
            <person name="Raouche S."/>
            <person name="Rosso M.N."/>
        </authorList>
    </citation>
    <scope>NUCLEOTIDE SEQUENCE [LARGE SCALE GENOMIC DNA]</scope>
    <source>
        <strain evidence="2 3">BRFM 1820</strain>
    </source>
</reference>
<feature type="region of interest" description="Disordered" evidence="1">
    <location>
        <begin position="1"/>
        <end position="29"/>
    </location>
</feature>
<feature type="region of interest" description="Disordered" evidence="1">
    <location>
        <begin position="826"/>
        <end position="860"/>
    </location>
</feature>
<dbReference type="AlphaFoldDB" id="A0A371CHE9"/>
<feature type="compositionally biased region" description="Low complexity" evidence="1">
    <location>
        <begin position="493"/>
        <end position="516"/>
    </location>
</feature>
<sequence>MSTNPITQSVPKKKKVKSPKDDPTEGDGRRWVTGSKFEFLTARLPLWHDARELSEMSTFYSRITLLFIRFFTWDRALDSDGNGPAEDPSEDNLDAILDVTGLQPNEIARRNTVYIELRSKLQRWFRYHGTKALKSKRVDPLSKILSAFKSQEKPPRRMQTLQFYSKLYYDTRIKATVDAEWPKVLAQAGAKGAPPPKRLRHQNIIVAQKFAAETPGFQAALKKQRDAEFDEEYAAWKASSLDSADIPKSAEEFAGALEEAATWLHPLAESLSKRLGLNVSILLTGPMGSSGGRIDVKAVHAGKSSGLTPKLWPDYDGNAYQALLKSLIGFAKTCFTLQECHARALPGTVPPDQDILLTSSPSSSVASLPPAPTHQDAVVRTVPLCIPADALVASSTRGHAASAAVSVVPPPPPAIRGGSRSLSTPAIPSPLRMVSHPSSLAETASVPSNSATPASAVVAEAIYGPPSMFTDIARVNVSQSPPLIEVGGTASDSGRSSSTPTERSPSAPSSSATMASDIAPPPALSATPAASATRKKRSQPPPSSSPTADSTTPPTETSPLPSSSPSPNVASAKKPAAGDLAAASPRRMRASPAPASISAGPRTLRAPAAPTSISAGPTFGRTTTRSSGRAGSLSAGAVSVGPAPISKINDKNCPSAIADTIQYLRGHEWGPVWDHCIATWVEIERFAQFKAHGTLQNPTVGRPLEVAAWMKRARKLVDYPIKDVVTFADGWLKWWTSNKPVSDGTIDVPANLNWAVLNVSGSNGVLLFMLSLAWWGAALEDDQENRGKWLLAVSDVRVALDRVLLAAARGYNRVDVDIDVDIDTAEGDEASQESVSSRKRQRVLDTPGKSVVKKRKVGKK</sequence>
<gene>
    <name evidence="2" type="ORF">OH76DRAFT_1490886</name>
</gene>
<evidence type="ECO:0000313" key="2">
    <source>
        <dbReference type="EMBL" id="RDX39709.1"/>
    </source>
</evidence>
<feature type="compositionally biased region" description="Basic residues" evidence="1">
    <location>
        <begin position="851"/>
        <end position="860"/>
    </location>
</feature>
<feature type="region of interest" description="Disordered" evidence="1">
    <location>
        <begin position="482"/>
        <end position="635"/>
    </location>
</feature>
<feature type="compositionally biased region" description="Polar residues" evidence="1">
    <location>
        <begin position="436"/>
        <end position="449"/>
    </location>
</feature>
<feature type="compositionally biased region" description="Low complexity" evidence="1">
    <location>
        <begin position="620"/>
        <end position="635"/>
    </location>
</feature>
<proteinExistence type="predicted"/>
<evidence type="ECO:0000313" key="3">
    <source>
        <dbReference type="Proteomes" id="UP000256964"/>
    </source>
</evidence>
<feature type="compositionally biased region" description="Basic and acidic residues" evidence="1">
    <location>
        <begin position="18"/>
        <end position="29"/>
    </location>
</feature>